<organism evidence="10 11">
    <name type="scientific">Aeromicrobium senzhongii</name>
    <dbReference type="NCBI Taxonomy" id="2663859"/>
    <lineage>
        <taxon>Bacteria</taxon>
        <taxon>Bacillati</taxon>
        <taxon>Actinomycetota</taxon>
        <taxon>Actinomycetes</taxon>
        <taxon>Propionibacteriales</taxon>
        <taxon>Nocardioidaceae</taxon>
        <taxon>Aeromicrobium</taxon>
    </lineage>
</organism>
<feature type="binding site" evidence="7">
    <location>
        <position position="160"/>
    </location>
    <ligand>
        <name>L-ornithine</name>
        <dbReference type="ChEBI" id="CHEBI:46911"/>
    </ligand>
</feature>
<feature type="binding site" evidence="7">
    <location>
        <position position="292"/>
    </location>
    <ligand>
        <name>carbamoyl phosphate</name>
        <dbReference type="ChEBI" id="CHEBI:58228"/>
    </ligand>
</feature>
<dbReference type="InterPro" id="IPR006132">
    <property type="entry name" value="Asp/Orn_carbamoyltranf_P-bd"/>
</dbReference>
<dbReference type="RefSeq" id="WP_187769525.1">
    <property type="nucleotide sequence ID" value="NZ_JACTVM010000002.1"/>
</dbReference>
<dbReference type="PRINTS" id="PR00100">
    <property type="entry name" value="AOTCASE"/>
</dbReference>
<keyword evidence="5 7" id="KW-0808">Transferase</keyword>
<evidence type="ECO:0000259" key="8">
    <source>
        <dbReference type="Pfam" id="PF00185"/>
    </source>
</evidence>
<dbReference type="NCBIfam" id="NF001986">
    <property type="entry name" value="PRK00779.1"/>
    <property type="match status" value="1"/>
</dbReference>
<name>A0A8I0EWB1_9ACTN</name>
<comment type="subcellular location">
    <subcellularLocation>
        <location evidence="7">Cytoplasm</location>
    </subcellularLocation>
</comment>
<sequence>MTRHFLRDDDLTPAEQAEVLALAAELKAEPYSRKPLAGPQSVVVLFDKSSTRTRVSFAVGVADLGGNPVVMDTGVTQVGRGEPIADTARVFGRMASAVVWRTYAQEGLEQMAQYAGVPVVNALSDDFHPCQILADWLTVIEHKGELAGLQVAYVGDGANNMGHSYVLGGATAGMHVRVGAPEGFQPDPAIVADAERIAARTGGSVTITADPVAAVAGADVVITDTWVSMGQEDEKAERVALFGDYSVTADLMAQADPDAIVLHCLPAYRGLEIAADVIDGPQSVVWDEAENRVHAQKAILTWLLERS</sequence>
<evidence type="ECO:0000256" key="7">
    <source>
        <dbReference type="HAMAP-Rule" id="MF_01109"/>
    </source>
</evidence>
<feature type="domain" description="Aspartate/ornithine carbamoyltransferase carbamoyl-P binding" evidence="9">
    <location>
        <begin position="3"/>
        <end position="141"/>
    </location>
</feature>
<dbReference type="InterPro" id="IPR006130">
    <property type="entry name" value="Asp/Orn_carbamoylTrfase"/>
</dbReference>
<evidence type="ECO:0000313" key="10">
    <source>
        <dbReference type="EMBL" id="MBC9226788.1"/>
    </source>
</evidence>
<keyword evidence="7" id="KW-0963">Cytoplasm</keyword>
<dbReference type="NCBIfam" id="TIGR00658">
    <property type="entry name" value="orni_carb_tr"/>
    <property type="match status" value="1"/>
</dbReference>
<feature type="domain" description="Aspartate/ornithine carbamoyltransferase Asp/Orn-binding" evidence="8">
    <location>
        <begin position="148"/>
        <end position="303"/>
    </location>
</feature>
<dbReference type="GO" id="GO:0019240">
    <property type="term" value="P:citrulline biosynthetic process"/>
    <property type="evidence" value="ECO:0007669"/>
    <property type="project" value="TreeGrafter"/>
</dbReference>
<feature type="binding site" evidence="7">
    <location>
        <position position="224"/>
    </location>
    <ligand>
        <name>L-ornithine</name>
        <dbReference type="ChEBI" id="CHEBI:46911"/>
    </ligand>
</feature>
<evidence type="ECO:0000256" key="3">
    <source>
        <dbReference type="ARBA" id="ARBA00013007"/>
    </source>
</evidence>
<dbReference type="InterPro" id="IPR036901">
    <property type="entry name" value="Asp/Orn_carbamoylTrfase_sf"/>
</dbReference>
<reference evidence="10" key="1">
    <citation type="submission" date="2020-09" db="EMBL/GenBank/DDBJ databases">
        <title>Novel species in genus Aeromicrobium.</title>
        <authorList>
            <person name="Zhang G."/>
        </authorList>
    </citation>
    <scope>NUCLEOTIDE SEQUENCE</scope>
    <source>
        <strain evidence="10">Zg-636</strain>
    </source>
</reference>
<dbReference type="PRINTS" id="PR00102">
    <property type="entry name" value="OTCASE"/>
</dbReference>
<evidence type="ECO:0000259" key="9">
    <source>
        <dbReference type="Pfam" id="PF02729"/>
    </source>
</evidence>
<dbReference type="PANTHER" id="PTHR45753:SF3">
    <property type="entry name" value="ORNITHINE TRANSCARBAMYLASE, MITOCHONDRIAL"/>
    <property type="match status" value="1"/>
</dbReference>
<dbReference type="Gene3D" id="3.40.50.1370">
    <property type="entry name" value="Aspartate/ornithine carbamoyltransferase"/>
    <property type="match status" value="2"/>
</dbReference>
<feature type="binding site" evidence="7">
    <location>
        <begin position="228"/>
        <end position="229"/>
    </location>
    <ligand>
        <name>L-ornithine</name>
        <dbReference type="ChEBI" id="CHEBI:46911"/>
    </ligand>
</feature>
<dbReference type="InterPro" id="IPR024904">
    <property type="entry name" value="OTCase_ArgI"/>
</dbReference>
<dbReference type="Pfam" id="PF00185">
    <property type="entry name" value="OTCace"/>
    <property type="match status" value="1"/>
</dbReference>
<evidence type="ECO:0000256" key="5">
    <source>
        <dbReference type="ARBA" id="ARBA00022679"/>
    </source>
</evidence>
<comment type="similarity">
    <text evidence="2 7">Belongs to the aspartate/ornithine carbamoyltransferase superfamily. OTCase family.</text>
</comment>
<dbReference type="InterPro" id="IPR002292">
    <property type="entry name" value="Orn/put_carbamltrans"/>
</dbReference>
<dbReference type="AlphaFoldDB" id="A0A8I0EWB1"/>
<dbReference type="PROSITE" id="PS00097">
    <property type="entry name" value="CARBAMOYLTRANSFERASE"/>
    <property type="match status" value="1"/>
</dbReference>
<evidence type="ECO:0000256" key="2">
    <source>
        <dbReference type="ARBA" id="ARBA00007805"/>
    </source>
</evidence>
<proteinExistence type="inferred from homology"/>
<dbReference type="Pfam" id="PF02729">
    <property type="entry name" value="OTCace_N"/>
    <property type="match status" value="1"/>
</dbReference>
<evidence type="ECO:0000256" key="4">
    <source>
        <dbReference type="ARBA" id="ARBA00016634"/>
    </source>
</evidence>
<accession>A0A8I0EWB1</accession>
<dbReference type="FunFam" id="3.40.50.1370:FF:000008">
    <property type="entry name" value="Ornithine carbamoyltransferase"/>
    <property type="match status" value="1"/>
</dbReference>
<dbReference type="GO" id="GO:0004585">
    <property type="term" value="F:ornithine carbamoyltransferase activity"/>
    <property type="evidence" value="ECO:0007669"/>
    <property type="project" value="UniProtKB-UniRule"/>
</dbReference>
<gene>
    <name evidence="10" type="primary">argF</name>
    <name evidence="10" type="ORF">IBG24_10710</name>
</gene>
<evidence type="ECO:0000313" key="11">
    <source>
        <dbReference type="Proteomes" id="UP000620591"/>
    </source>
</evidence>
<feature type="binding site" evidence="7">
    <location>
        <begin position="50"/>
        <end position="53"/>
    </location>
    <ligand>
        <name>carbamoyl phosphate</name>
        <dbReference type="ChEBI" id="CHEBI:58228"/>
    </ligand>
</feature>
<comment type="caution">
    <text evidence="10">The sequence shown here is derived from an EMBL/GenBank/DDBJ whole genome shotgun (WGS) entry which is preliminary data.</text>
</comment>
<dbReference type="HAMAP" id="MF_01109">
    <property type="entry name" value="OTCase"/>
    <property type="match status" value="1"/>
</dbReference>
<evidence type="ECO:0000256" key="1">
    <source>
        <dbReference type="ARBA" id="ARBA00004975"/>
    </source>
</evidence>
<feature type="binding site" evidence="7">
    <location>
        <position position="77"/>
    </location>
    <ligand>
        <name>carbamoyl phosphate</name>
        <dbReference type="ChEBI" id="CHEBI:58228"/>
    </ligand>
</feature>
<dbReference type="EMBL" id="JACTVM010000002">
    <property type="protein sequence ID" value="MBC9226788.1"/>
    <property type="molecule type" value="Genomic_DNA"/>
</dbReference>
<comment type="catalytic activity">
    <reaction evidence="6 7">
        <text>carbamoyl phosphate + L-ornithine = L-citrulline + phosphate + H(+)</text>
        <dbReference type="Rhea" id="RHEA:19513"/>
        <dbReference type="ChEBI" id="CHEBI:15378"/>
        <dbReference type="ChEBI" id="CHEBI:43474"/>
        <dbReference type="ChEBI" id="CHEBI:46911"/>
        <dbReference type="ChEBI" id="CHEBI:57743"/>
        <dbReference type="ChEBI" id="CHEBI:58228"/>
        <dbReference type="EC" id="2.1.3.3"/>
    </reaction>
</comment>
<dbReference type="Proteomes" id="UP000620591">
    <property type="component" value="Unassembled WGS sequence"/>
</dbReference>
<protein>
    <recommendedName>
        <fullName evidence="4 7">Ornithine carbamoyltransferase</fullName>
        <shortName evidence="7">OTCase</shortName>
        <ecNumber evidence="3 7">2.1.3.3</ecNumber>
    </recommendedName>
</protein>
<feature type="binding site" evidence="7">
    <location>
        <begin position="128"/>
        <end position="131"/>
    </location>
    <ligand>
        <name>carbamoyl phosphate</name>
        <dbReference type="ChEBI" id="CHEBI:58228"/>
    </ligand>
</feature>
<dbReference type="PANTHER" id="PTHR45753">
    <property type="entry name" value="ORNITHINE CARBAMOYLTRANSFERASE, MITOCHONDRIAL"/>
    <property type="match status" value="1"/>
</dbReference>
<dbReference type="EC" id="2.1.3.3" evidence="3 7"/>
<feature type="binding site" evidence="7">
    <location>
        <begin position="264"/>
        <end position="265"/>
    </location>
    <ligand>
        <name>carbamoyl phosphate</name>
        <dbReference type="ChEBI" id="CHEBI:58228"/>
    </ligand>
</feature>
<dbReference type="SUPFAM" id="SSF53671">
    <property type="entry name" value="Aspartate/ornithine carbamoyltransferase"/>
    <property type="match status" value="1"/>
</dbReference>
<dbReference type="GO" id="GO:0016597">
    <property type="term" value="F:amino acid binding"/>
    <property type="evidence" value="ECO:0007669"/>
    <property type="project" value="InterPro"/>
</dbReference>
<dbReference type="GO" id="GO:0042450">
    <property type="term" value="P:L-arginine biosynthetic process via ornithine"/>
    <property type="evidence" value="ECO:0007669"/>
    <property type="project" value="UniProtKB-UniRule"/>
</dbReference>
<evidence type="ECO:0000256" key="6">
    <source>
        <dbReference type="ARBA" id="ARBA00048772"/>
    </source>
</evidence>
<dbReference type="InterPro" id="IPR006131">
    <property type="entry name" value="Asp_carbamoyltransf_Asp/Orn-bd"/>
</dbReference>
<comment type="pathway">
    <text evidence="1">Amino-acid biosynthesis; L-arginine biosynthesis; L-arginine from L-ornithine and carbamoyl phosphate: step 1/3.</text>
</comment>
<dbReference type="GO" id="GO:0005737">
    <property type="term" value="C:cytoplasm"/>
    <property type="evidence" value="ECO:0007669"/>
    <property type="project" value="UniProtKB-SubCell"/>
</dbReference>
<feature type="binding site" evidence="7">
    <location>
        <position position="101"/>
    </location>
    <ligand>
        <name>carbamoyl phosphate</name>
        <dbReference type="ChEBI" id="CHEBI:58228"/>
    </ligand>
</feature>